<protein>
    <submittedName>
        <fullName evidence="1">Uncharacterized protein</fullName>
    </submittedName>
</protein>
<keyword evidence="2" id="KW-1185">Reference proteome</keyword>
<feature type="non-terminal residue" evidence="1">
    <location>
        <position position="1"/>
    </location>
</feature>
<dbReference type="Proteomes" id="UP000321570">
    <property type="component" value="Unassembled WGS sequence"/>
</dbReference>
<evidence type="ECO:0000313" key="2">
    <source>
        <dbReference type="Proteomes" id="UP000321570"/>
    </source>
</evidence>
<sequence>TKVTHIKVQTLSQRVHACRSPVPTLPAHLLLPQHTPLSISLICFNPCCGFPEYIFGLINSWYPAPQLLLALTQTTTHW</sequence>
<proteinExistence type="predicted"/>
<evidence type="ECO:0000313" key="1">
    <source>
        <dbReference type="EMBL" id="VUZ53563.1"/>
    </source>
</evidence>
<dbReference type="AlphaFoldDB" id="A0A564Z3J9"/>
<name>A0A564Z3J9_HYMDI</name>
<accession>A0A564Z3J9</accession>
<organism evidence="1 2">
    <name type="scientific">Hymenolepis diminuta</name>
    <name type="common">Rat tapeworm</name>
    <dbReference type="NCBI Taxonomy" id="6216"/>
    <lineage>
        <taxon>Eukaryota</taxon>
        <taxon>Metazoa</taxon>
        <taxon>Spiralia</taxon>
        <taxon>Lophotrochozoa</taxon>
        <taxon>Platyhelminthes</taxon>
        <taxon>Cestoda</taxon>
        <taxon>Eucestoda</taxon>
        <taxon>Cyclophyllidea</taxon>
        <taxon>Hymenolepididae</taxon>
        <taxon>Hymenolepis</taxon>
    </lineage>
</organism>
<gene>
    <name evidence="1" type="ORF">WMSIL1_LOCUS11566</name>
</gene>
<reference evidence="1 2" key="1">
    <citation type="submission" date="2019-07" db="EMBL/GenBank/DDBJ databases">
        <authorList>
            <person name="Jastrzebski P J."/>
            <person name="Paukszto L."/>
            <person name="Jastrzebski P J."/>
        </authorList>
    </citation>
    <scope>NUCLEOTIDE SEQUENCE [LARGE SCALE GENOMIC DNA]</scope>
    <source>
        <strain evidence="1 2">WMS-il1</strain>
    </source>
</reference>
<dbReference type="EMBL" id="CABIJS010000555">
    <property type="protein sequence ID" value="VUZ53563.1"/>
    <property type="molecule type" value="Genomic_DNA"/>
</dbReference>